<proteinExistence type="inferred from homology"/>
<evidence type="ECO:0000256" key="1">
    <source>
        <dbReference type="ARBA" id="ARBA00009258"/>
    </source>
</evidence>
<dbReference type="AlphaFoldDB" id="A0A9P7VLE1"/>
<dbReference type="PANTHER" id="PTHR10920:SF18">
    <property type="entry name" value="RRNA METHYLTRANSFERASE 2, MITOCHONDRIAL"/>
    <property type="match status" value="1"/>
</dbReference>
<feature type="region of interest" description="Disordered" evidence="8">
    <location>
        <begin position="81"/>
        <end position="116"/>
    </location>
</feature>
<dbReference type="InterPro" id="IPR002877">
    <property type="entry name" value="RNA_MeTrfase_FtsJ_dom"/>
</dbReference>
<reference evidence="10" key="1">
    <citation type="submission" date="2020-11" db="EMBL/GenBank/DDBJ databases">
        <title>Adaptations for nitrogen fixation in a non-lichenized fungal sporocarp promotes dispersal by wood-feeding termites.</title>
        <authorList>
            <consortium name="DOE Joint Genome Institute"/>
            <person name="Koch R.A."/>
            <person name="Yoon G."/>
            <person name="Arayal U."/>
            <person name="Lail K."/>
            <person name="Amirebrahimi M."/>
            <person name="Labutti K."/>
            <person name="Lipzen A."/>
            <person name="Riley R."/>
            <person name="Barry K."/>
            <person name="Henrissat B."/>
            <person name="Grigoriev I.V."/>
            <person name="Herr J.R."/>
            <person name="Aime M.C."/>
        </authorList>
    </citation>
    <scope>NUCLEOTIDE SEQUENCE</scope>
    <source>
        <strain evidence="10">MCA 3950</strain>
    </source>
</reference>
<evidence type="ECO:0000256" key="2">
    <source>
        <dbReference type="ARBA" id="ARBA00022552"/>
    </source>
</evidence>
<protein>
    <recommendedName>
        <fullName evidence="6">rRNA methyltransferase 2, mitochondrial</fullName>
    </recommendedName>
</protein>
<dbReference type="GeneID" id="66104659"/>
<gene>
    <name evidence="10" type="ORF">BT62DRAFT_822800</name>
</gene>
<evidence type="ECO:0000256" key="4">
    <source>
        <dbReference type="ARBA" id="ARBA00022679"/>
    </source>
</evidence>
<dbReference type="RefSeq" id="XP_043035606.1">
    <property type="nucleotide sequence ID" value="XM_043182362.1"/>
</dbReference>
<dbReference type="InterPro" id="IPR015507">
    <property type="entry name" value="rRNA-MeTfrase_E"/>
</dbReference>
<dbReference type="EMBL" id="MU250554">
    <property type="protein sequence ID" value="KAG7442106.1"/>
    <property type="molecule type" value="Genomic_DNA"/>
</dbReference>
<feature type="non-terminal residue" evidence="10">
    <location>
        <position position="285"/>
    </location>
</feature>
<evidence type="ECO:0000256" key="8">
    <source>
        <dbReference type="SAM" id="MobiDB-lite"/>
    </source>
</evidence>
<keyword evidence="5 7" id="KW-0949">S-adenosyl-L-methionine</keyword>
<dbReference type="HAMAP" id="MF_01547">
    <property type="entry name" value="RNA_methyltr_E"/>
    <property type="match status" value="1"/>
</dbReference>
<keyword evidence="3 10" id="KW-0489">Methyltransferase</keyword>
<dbReference type="OrthoDB" id="20105at2759"/>
<dbReference type="PIRSF" id="PIRSF005461">
    <property type="entry name" value="23S_rRNA_mtase"/>
    <property type="match status" value="1"/>
</dbReference>
<evidence type="ECO:0000259" key="9">
    <source>
        <dbReference type="Pfam" id="PF01728"/>
    </source>
</evidence>
<evidence type="ECO:0000256" key="5">
    <source>
        <dbReference type="ARBA" id="ARBA00022691"/>
    </source>
</evidence>
<dbReference type="GO" id="GO:0005739">
    <property type="term" value="C:mitochondrion"/>
    <property type="evidence" value="ECO:0007669"/>
    <property type="project" value="TreeGrafter"/>
</dbReference>
<dbReference type="Proteomes" id="UP000812287">
    <property type="component" value="Unassembled WGS sequence"/>
</dbReference>
<comment type="caution">
    <text evidence="10">The sequence shown here is derived from an EMBL/GenBank/DDBJ whole genome shotgun (WGS) entry which is preliminary data.</text>
</comment>
<dbReference type="InterPro" id="IPR050082">
    <property type="entry name" value="RNA_methyltr_RlmE"/>
</dbReference>
<feature type="domain" description="Ribosomal RNA methyltransferase FtsJ" evidence="9">
    <location>
        <begin position="131"/>
        <end position="284"/>
    </location>
</feature>
<dbReference type="PANTHER" id="PTHR10920">
    <property type="entry name" value="RIBOSOMAL RNA METHYLTRANSFERASE"/>
    <property type="match status" value="1"/>
</dbReference>
<evidence type="ECO:0000313" key="10">
    <source>
        <dbReference type="EMBL" id="KAG7442106.1"/>
    </source>
</evidence>
<evidence type="ECO:0000313" key="11">
    <source>
        <dbReference type="Proteomes" id="UP000812287"/>
    </source>
</evidence>
<feature type="domain" description="Ribosomal RNA methyltransferase FtsJ" evidence="9">
    <location>
        <begin position="36"/>
        <end position="86"/>
    </location>
</feature>
<keyword evidence="11" id="KW-1185">Reference proteome</keyword>
<keyword evidence="2" id="KW-0698">rRNA processing</keyword>
<evidence type="ECO:0000256" key="7">
    <source>
        <dbReference type="PIRSR" id="PIRSR005461-1"/>
    </source>
</evidence>
<dbReference type="SUPFAM" id="SSF53335">
    <property type="entry name" value="S-adenosyl-L-methionine-dependent methyltransferases"/>
    <property type="match status" value="1"/>
</dbReference>
<name>A0A9P7VLE1_9AGAR</name>
<accession>A0A9P7VLE1</accession>
<dbReference type="GO" id="GO:0008650">
    <property type="term" value="F:rRNA (uridine-2'-O-)-methyltransferase activity"/>
    <property type="evidence" value="ECO:0007669"/>
    <property type="project" value="TreeGrafter"/>
</dbReference>
<sequence>MSFRPTLAALSKKSSTQWIARQRRDHYVKQRASSSYRSRSAFKLLELNGLLHFLDHDDVKVVLDLGAAPGGWSQVVSQRLGYGSDEDTEPLPSTLPRVRPKRTHESSRPGSEYDPLNIDNMEEEIARSESKGRGTIVAVDLLPMNPIPGVRSLQMDFLETKTDDAIIDLLDSSIPGLRRRKMGEALVDVVLSDMAPDFSGNVLHDTEQSYRICLAVQDFAARHLRTEKQIGRRLGGVLVLKHFSFEAMNEFRKEELEPHFSDVQYIKPPSSRSESPESYFVCRGW</sequence>
<organism evidence="10 11">
    <name type="scientific">Guyanagaster necrorhizus</name>
    <dbReference type="NCBI Taxonomy" id="856835"/>
    <lineage>
        <taxon>Eukaryota</taxon>
        <taxon>Fungi</taxon>
        <taxon>Dikarya</taxon>
        <taxon>Basidiomycota</taxon>
        <taxon>Agaricomycotina</taxon>
        <taxon>Agaricomycetes</taxon>
        <taxon>Agaricomycetidae</taxon>
        <taxon>Agaricales</taxon>
        <taxon>Marasmiineae</taxon>
        <taxon>Physalacriaceae</taxon>
        <taxon>Guyanagaster</taxon>
    </lineage>
</organism>
<keyword evidence="4" id="KW-0808">Transferase</keyword>
<dbReference type="Gene3D" id="3.40.50.150">
    <property type="entry name" value="Vaccinia Virus protein VP39"/>
    <property type="match status" value="1"/>
</dbReference>
<dbReference type="InterPro" id="IPR029063">
    <property type="entry name" value="SAM-dependent_MTases_sf"/>
</dbReference>
<feature type="active site" description="Proton acceptor" evidence="7">
    <location>
        <position position="241"/>
    </location>
</feature>
<evidence type="ECO:0000256" key="3">
    <source>
        <dbReference type="ARBA" id="ARBA00022603"/>
    </source>
</evidence>
<comment type="similarity">
    <text evidence="1">Belongs to the class I-like SAM-binding methyltransferase superfamily. RNA methyltransferase RlmE family.</text>
</comment>
<dbReference type="Pfam" id="PF01728">
    <property type="entry name" value="FtsJ"/>
    <property type="match status" value="2"/>
</dbReference>
<evidence type="ECO:0000256" key="6">
    <source>
        <dbReference type="ARBA" id="ARBA00041184"/>
    </source>
</evidence>